<organism evidence="2 3">
    <name type="scientific">Rotaria magnacalcarata</name>
    <dbReference type="NCBI Taxonomy" id="392030"/>
    <lineage>
        <taxon>Eukaryota</taxon>
        <taxon>Metazoa</taxon>
        <taxon>Spiralia</taxon>
        <taxon>Gnathifera</taxon>
        <taxon>Rotifera</taxon>
        <taxon>Eurotatoria</taxon>
        <taxon>Bdelloidea</taxon>
        <taxon>Philodinida</taxon>
        <taxon>Philodinidae</taxon>
        <taxon>Rotaria</taxon>
    </lineage>
</organism>
<gene>
    <name evidence="1" type="ORF">BYL167_LOCUS34346</name>
    <name evidence="2" type="ORF">GIL414_LOCUS52323</name>
</gene>
<dbReference type="EMBL" id="CAJOBH010069299">
    <property type="protein sequence ID" value="CAF4464131.1"/>
    <property type="molecule type" value="Genomic_DNA"/>
</dbReference>
<protein>
    <submittedName>
        <fullName evidence="2">Uncharacterized protein</fullName>
    </submittedName>
</protein>
<sequence length="59" mass="6942">MSSEQTGAIRNNIERPPVEVTDWNELVRYAQFLCLKADKKFKICAVDEEQEEIRIENKD</sequence>
<dbReference type="EMBL" id="CAJOBJ010178968">
    <property type="protein sequence ID" value="CAF4910986.1"/>
    <property type="molecule type" value="Genomic_DNA"/>
</dbReference>
<dbReference type="AlphaFoldDB" id="A0A8S3CHN2"/>
<accession>A0A8S3CHN2</accession>
<dbReference type="Proteomes" id="UP000681967">
    <property type="component" value="Unassembled WGS sequence"/>
</dbReference>
<reference evidence="2" key="1">
    <citation type="submission" date="2021-02" db="EMBL/GenBank/DDBJ databases">
        <authorList>
            <person name="Nowell W R."/>
        </authorList>
    </citation>
    <scope>NUCLEOTIDE SEQUENCE</scope>
</reference>
<name>A0A8S3CHN2_9BILA</name>
<comment type="caution">
    <text evidence="2">The sequence shown here is derived from an EMBL/GenBank/DDBJ whole genome shotgun (WGS) entry which is preliminary data.</text>
</comment>
<feature type="non-terminal residue" evidence="2">
    <location>
        <position position="59"/>
    </location>
</feature>
<proteinExistence type="predicted"/>
<evidence type="ECO:0000313" key="3">
    <source>
        <dbReference type="Proteomes" id="UP000681720"/>
    </source>
</evidence>
<dbReference type="Proteomes" id="UP000681720">
    <property type="component" value="Unassembled WGS sequence"/>
</dbReference>
<evidence type="ECO:0000313" key="1">
    <source>
        <dbReference type="EMBL" id="CAF4464131.1"/>
    </source>
</evidence>
<evidence type="ECO:0000313" key="2">
    <source>
        <dbReference type="EMBL" id="CAF4910986.1"/>
    </source>
</evidence>